<reference evidence="1" key="1">
    <citation type="submission" date="2019-09" db="EMBL/GenBank/DDBJ databases">
        <authorList>
            <person name="Needham M D."/>
        </authorList>
    </citation>
    <scope>NUCLEOTIDE SEQUENCE</scope>
</reference>
<accession>A0A5E8CHC1</accession>
<gene>
    <name evidence="1" type="ORF">CPAV1605_179</name>
</gene>
<organism evidence="1">
    <name type="scientific">seawater metagenome</name>
    <dbReference type="NCBI Taxonomy" id="1561972"/>
    <lineage>
        <taxon>unclassified sequences</taxon>
        <taxon>metagenomes</taxon>
        <taxon>ecological metagenomes</taxon>
    </lineage>
</organism>
<protein>
    <submittedName>
        <fullName evidence="1">Uncharacterized protein</fullName>
    </submittedName>
</protein>
<proteinExistence type="predicted"/>
<sequence>MNDRKIFIIGENHTTPILTFTKIQKIRKSRLKFFVFWRVWDGRLL</sequence>
<dbReference type="AlphaFoldDB" id="A0A5E8CHC1"/>
<dbReference type="EMBL" id="CABVLZ010000001">
    <property type="protein sequence ID" value="VVU94457.1"/>
    <property type="molecule type" value="Genomic_DNA"/>
</dbReference>
<name>A0A5E8CHC1_9ZZZZ</name>
<evidence type="ECO:0000313" key="1">
    <source>
        <dbReference type="EMBL" id="VVU94457.1"/>
    </source>
</evidence>